<accession>F9W598</accession>
<keyword evidence="3" id="KW-1185">Reference proteome</keyword>
<dbReference type="InterPro" id="IPR018997">
    <property type="entry name" value="PUB_domain"/>
</dbReference>
<proteinExistence type="predicted"/>
<dbReference type="VEuPathDB" id="TriTrypDB:TcIL3000_0_03340"/>
<gene>
    <name evidence="2" type="ORF">TCIL3000_0_03340</name>
</gene>
<comment type="caution">
    <text evidence="2">The sequence shown here is derived from an EMBL/GenBank/DDBJ whole genome shotgun (WGS) entry which is preliminary data.</text>
</comment>
<dbReference type="Pfam" id="PF09409">
    <property type="entry name" value="PUB"/>
    <property type="match status" value="1"/>
</dbReference>
<evidence type="ECO:0000259" key="1">
    <source>
        <dbReference type="Pfam" id="PF09409"/>
    </source>
</evidence>
<reference evidence="3" key="1">
    <citation type="submission" date="2011-07" db="EMBL/GenBank/DDBJ databases">
        <title>Divergent evolution of antigenic variation in African trypanosomes.</title>
        <authorList>
            <person name="Jackson A.P."/>
            <person name="Berry A."/>
            <person name="Allison H.C."/>
            <person name="Burton P."/>
            <person name="Anderson J."/>
            <person name="Aslett M."/>
            <person name="Brown R."/>
            <person name="Corton N."/>
            <person name="Harris D."/>
            <person name="Hauser H."/>
            <person name="Gamble J."/>
            <person name="Gilderthorp R."/>
            <person name="McQuillan J."/>
            <person name="Quail M.A."/>
            <person name="Sanders M."/>
            <person name="Van Tonder A."/>
            <person name="Ginger M.L."/>
            <person name="Donelson J.E."/>
            <person name="Field M.C."/>
            <person name="Barry J.D."/>
            <person name="Berriman M."/>
            <person name="Hertz-Fowler C."/>
        </authorList>
    </citation>
    <scope>NUCLEOTIDE SEQUENCE [LARGE SCALE GENOMIC DNA]</scope>
    <source>
        <strain evidence="3">IL3000</strain>
    </source>
</reference>
<sequence length="375" mass="42865">MWLGILFFPQLGLHTRSRWGMETLALLIGLMHRNASVSCRAKGLATLNRIFENIIDSPQVDKYKRISLTSVTWTNCIVPAFHVFQLIEWLVDLGFDNPDGRGVLLFKCDSFERISDASHSVCFLRSAYDNPPLKCDVKCPEPVEELLSLLRALVSQSDRDLPEGVNVASNSFSSSMVDSFWETLKNNLRVVVLGHQFRRRKQCYVKENTAQPLLPESCLALWTSLHDVAGQLNLLQLEECFTVVDTERFEFCETCAHSRRMCQCGHRATARKLVAERHKSVSNHDGSGHSGINHEIRVVATRLIVDISSCIEQISVLEEDQGMTRKDRLEARRLLTKFNEDGDIGYLHAQWEEWSTRLEDLKKEKGKSFVYLQQH</sequence>
<evidence type="ECO:0000313" key="2">
    <source>
        <dbReference type="EMBL" id="CCD12347.1"/>
    </source>
</evidence>
<reference evidence="2 3" key="2">
    <citation type="journal article" date="2012" name="Proc. Natl. Acad. Sci. U.S.A.">
        <title>Antigenic diversity is generated by distinct evolutionary mechanisms in African trypanosome species.</title>
        <authorList>
            <person name="Jackson A.P."/>
            <person name="Berry A."/>
            <person name="Aslett M."/>
            <person name="Allison H.C."/>
            <person name="Burton P."/>
            <person name="Vavrova-Anderson J."/>
            <person name="Brown R."/>
            <person name="Browne H."/>
            <person name="Corton N."/>
            <person name="Hauser H."/>
            <person name="Gamble J."/>
            <person name="Gilderthorp R."/>
            <person name="Marcello L."/>
            <person name="McQuillan J."/>
            <person name="Otto T.D."/>
            <person name="Quail M.A."/>
            <person name="Sanders M.J."/>
            <person name="van Tonder A."/>
            <person name="Ginger M.L."/>
            <person name="Field M.C."/>
            <person name="Barry J.D."/>
            <person name="Hertz-Fowler C."/>
            <person name="Berriman M."/>
        </authorList>
    </citation>
    <scope>NUCLEOTIDE SEQUENCE [LARGE SCALE GENOMIC DNA]</scope>
    <source>
        <strain evidence="2 3">IL3000</strain>
    </source>
</reference>
<name>F9W598_TRYCI</name>
<dbReference type="AlphaFoldDB" id="F9W598"/>
<dbReference type="CDD" id="cd09212">
    <property type="entry name" value="PUB"/>
    <property type="match status" value="1"/>
</dbReference>
<dbReference type="Gene3D" id="1.20.58.2190">
    <property type="match status" value="1"/>
</dbReference>
<dbReference type="SUPFAM" id="SSF143503">
    <property type="entry name" value="PUG domain-like"/>
    <property type="match status" value="1"/>
</dbReference>
<dbReference type="InterPro" id="IPR036339">
    <property type="entry name" value="PUB-like_dom_sf"/>
</dbReference>
<dbReference type="OMA" id="CIEQISV"/>
<dbReference type="Proteomes" id="UP000000702">
    <property type="component" value="Unassembled WGS sequence"/>
</dbReference>
<dbReference type="EMBL" id="CAEQ01000683">
    <property type="protein sequence ID" value="CCD12347.1"/>
    <property type="molecule type" value="Genomic_DNA"/>
</dbReference>
<protein>
    <submittedName>
        <fullName evidence="2">WGS project CAEQ00000000 data, annotated contig 129</fullName>
    </submittedName>
</protein>
<evidence type="ECO:0000313" key="3">
    <source>
        <dbReference type="Proteomes" id="UP000000702"/>
    </source>
</evidence>
<feature type="domain" description="PUB" evidence="1">
    <location>
        <begin position="41"/>
        <end position="116"/>
    </location>
</feature>
<organism evidence="2 3">
    <name type="scientific">Trypanosoma congolense (strain IL3000)</name>
    <dbReference type="NCBI Taxonomy" id="1068625"/>
    <lineage>
        <taxon>Eukaryota</taxon>
        <taxon>Discoba</taxon>
        <taxon>Euglenozoa</taxon>
        <taxon>Kinetoplastea</taxon>
        <taxon>Metakinetoplastina</taxon>
        <taxon>Trypanosomatida</taxon>
        <taxon>Trypanosomatidae</taxon>
        <taxon>Trypanosoma</taxon>
        <taxon>Nannomonas</taxon>
    </lineage>
</organism>